<dbReference type="EMBL" id="CP018477">
    <property type="protein sequence ID" value="ASV73019.1"/>
    <property type="molecule type" value="Genomic_DNA"/>
</dbReference>
<dbReference type="AlphaFoldDB" id="A0A286RAP2"/>
<organism evidence="1 2">
    <name type="scientific">Thermogutta terrifontis</name>
    <dbReference type="NCBI Taxonomy" id="1331910"/>
    <lineage>
        <taxon>Bacteria</taxon>
        <taxon>Pseudomonadati</taxon>
        <taxon>Planctomycetota</taxon>
        <taxon>Planctomycetia</taxon>
        <taxon>Pirellulales</taxon>
        <taxon>Thermoguttaceae</taxon>
        <taxon>Thermogutta</taxon>
    </lineage>
</organism>
<name>A0A286RAP2_9BACT</name>
<proteinExistence type="predicted"/>
<reference evidence="1 2" key="1">
    <citation type="journal article" name="Front. Microbiol.">
        <title>Sugar Metabolism of the First Thermophilic Planctomycete Thermogutta terrifontis: Comparative Genomic and Transcriptomic Approaches.</title>
        <authorList>
            <person name="Elcheninov A.G."/>
            <person name="Menzel P."/>
            <person name="Gudbergsdottir S.R."/>
            <person name="Slesarev A.I."/>
            <person name="Kadnikov V.V."/>
            <person name="Krogh A."/>
            <person name="Bonch-Osmolovskaya E.A."/>
            <person name="Peng X."/>
            <person name="Kublanov I.V."/>
        </authorList>
    </citation>
    <scope>NUCLEOTIDE SEQUENCE [LARGE SCALE GENOMIC DNA]</scope>
    <source>
        <strain evidence="1 2">R1</strain>
    </source>
</reference>
<dbReference type="Proteomes" id="UP000215086">
    <property type="component" value="Chromosome"/>
</dbReference>
<gene>
    <name evidence="1" type="ORF">THTE_0417</name>
</gene>
<dbReference type="KEGG" id="ttf:THTE_0417"/>
<sequence>MTYPERNVLQGYFMNRPYRMCSPLGGTFFGGTCFSGPMNTD</sequence>
<protein>
    <submittedName>
        <fullName evidence="1">Uncharacterized protein</fullName>
    </submittedName>
</protein>
<accession>A0A286RAP2</accession>
<keyword evidence="2" id="KW-1185">Reference proteome</keyword>
<evidence type="ECO:0000313" key="1">
    <source>
        <dbReference type="EMBL" id="ASV73019.1"/>
    </source>
</evidence>
<evidence type="ECO:0000313" key="2">
    <source>
        <dbReference type="Proteomes" id="UP000215086"/>
    </source>
</evidence>